<dbReference type="Pfam" id="PF00172">
    <property type="entry name" value="Zn_clus"/>
    <property type="match status" value="1"/>
</dbReference>
<gene>
    <name evidence="3" type="ORF">B0T10DRAFT_493692</name>
</gene>
<evidence type="ECO:0000259" key="2">
    <source>
        <dbReference type="PROSITE" id="PS50048"/>
    </source>
</evidence>
<dbReference type="OrthoDB" id="5419315at2759"/>
<evidence type="ECO:0000313" key="4">
    <source>
        <dbReference type="Proteomes" id="UP000777438"/>
    </source>
</evidence>
<dbReference type="GO" id="GO:0001228">
    <property type="term" value="F:DNA-binding transcription activator activity, RNA polymerase II-specific"/>
    <property type="evidence" value="ECO:0007669"/>
    <property type="project" value="TreeGrafter"/>
</dbReference>
<sequence>MGSSGGKDGSLSVVQRSRKHHTRSRTGCLTCRQRHLRCDEKRPICINCSNASKICEYPAPGLPLRDRRKTRLPGEQQPWVPPVGTSQMPMIISFEVDPFNALPNSMPFRSSELFHYFVKAEEPIGHNTSRKDKDCLALATQNPDALRGSLLIAALHYAWNVGNLRNYESTFLYHKVEAMRLVNGWLKNMQPKVATTCIREICTLAFTECALGDIKTADTHIDGLMRFMDLHNPPTPEPQPRPSLEEELSNRYLLLTYNFVHGVKSRLSDIIDGIRPSDSDYKPTPEETEFLMHRWHKEEMGGLEIRLRSMRLFPSFFNVPPPGTVFDDIEGGPLIECLRQFSTMADLRQKPDSPPRYDVGGHRDQIWLEGASTRLLLAMVSSHLQSTSGKRRPKSTKKASEKIIVSWPGASAGIGLYLNAALGIFNAGQPLEDRLHRRVLFILKGDLDREDYLLESGRSATSDFWFWRAFLGAFSIAKYQRDGKGTLRPAFQPSFQAFIVKWIHRTGTSRWDEARECLESVVWPSDHADEPLAEGVWKDAMLEVSRTKKA</sequence>
<dbReference type="PANTHER" id="PTHR47784">
    <property type="entry name" value="STEROL UPTAKE CONTROL PROTEIN 2"/>
    <property type="match status" value="1"/>
</dbReference>
<organism evidence="3 4">
    <name type="scientific">Thelonectria olida</name>
    <dbReference type="NCBI Taxonomy" id="1576542"/>
    <lineage>
        <taxon>Eukaryota</taxon>
        <taxon>Fungi</taxon>
        <taxon>Dikarya</taxon>
        <taxon>Ascomycota</taxon>
        <taxon>Pezizomycotina</taxon>
        <taxon>Sordariomycetes</taxon>
        <taxon>Hypocreomycetidae</taxon>
        <taxon>Hypocreales</taxon>
        <taxon>Nectriaceae</taxon>
        <taxon>Thelonectria</taxon>
    </lineage>
</organism>
<dbReference type="PROSITE" id="PS50048">
    <property type="entry name" value="ZN2_CY6_FUNGAL_2"/>
    <property type="match status" value="1"/>
</dbReference>
<dbReference type="Gene3D" id="4.10.240.10">
    <property type="entry name" value="Zn(2)-C6 fungal-type DNA-binding domain"/>
    <property type="match status" value="1"/>
</dbReference>
<dbReference type="EMBL" id="JAGPYM010000021">
    <property type="protein sequence ID" value="KAH6884154.1"/>
    <property type="molecule type" value="Genomic_DNA"/>
</dbReference>
<keyword evidence="1" id="KW-0539">Nucleus</keyword>
<evidence type="ECO:0000256" key="1">
    <source>
        <dbReference type="ARBA" id="ARBA00023242"/>
    </source>
</evidence>
<proteinExistence type="predicted"/>
<dbReference type="AlphaFoldDB" id="A0A9P9AIL4"/>
<accession>A0A9P9AIL4</accession>
<dbReference type="CDD" id="cd00067">
    <property type="entry name" value="GAL4"/>
    <property type="match status" value="1"/>
</dbReference>
<dbReference type="PROSITE" id="PS00463">
    <property type="entry name" value="ZN2_CY6_FUNGAL_1"/>
    <property type="match status" value="1"/>
</dbReference>
<protein>
    <recommendedName>
        <fullName evidence="2">Zn(2)-C6 fungal-type domain-containing protein</fullName>
    </recommendedName>
</protein>
<evidence type="ECO:0000313" key="3">
    <source>
        <dbReference type="EMBL" id="KAH6884154.1"/>
    </source>
</evidence>
<dbReference type="InterPro" id="IPR001138">
    <property type="entry name" value="Zn2Cys6_DnaBD"/>
</dbReference>
<comment type="caution">
    <text evidence="3">The sequence shown here is derived from an EMBL/GenBank/DDBJ whole genome shotgun (WGS) entry which is preliminary data.</text>
</comment>
<dbReference type="Proteomes" id="UP000777438">
    <property type="component" value="Unassembled WGS sequence"/>
</dbReference>
<dbReference type="SUPFAM" id="SSF57701">
    <property type="entry name" value="Zn2/Cys6 DNA-binding domain"/>
    <property type="match status" value="1"/>
</dbReference>
<keyword evidence="4" id="KW-1185">Reference proteome</keyword>
<dbReference type="InterPro" id="IPR053157">
    <property type="entry name" value="Sterol_Uptake_Regulator"/>
</dbReference>
<feature type="domain" description="Zn(2)-C6 fungal-type" evidence="2">
    <location>
        <begin position="27"/>
        <end position="57"/>
    </location>
</feature>
<name>A0A9P9AIL4_9HYPO</name>
<reference evidence="3 4" key="1">
    <citation type="journal article" date="2021" name="Nat. Commun.">
        <title>Genetic determinants of endophytism in the Arabidopsis root mycobiome.</title>
        <authorList>
            <person name="Mesny F."/>
            <person name="Miyauchi S."/>
            <person name="Thiergart T."/>
            <person name="Pickel B."/>
            <person name="Atanasova L."/>
            <person name="Karlsson M."/>
            <person name="Huettel B."/>
            <person name="Barry K.W."/>
            <person name="Haridas S."/>
            <person name="Chen C."/>
            <person name="Bauer D."/>
            <person name="Andreopoulos W."/>
            <person name="Pangilinan J."/>
            <person name="LaButti K."/>
            <person name="Riley R."/>
            <person name="Lipzen A."/>
            <person name="Clum A."/>
            <person name="Drula E."/>
            <person name="Henrissat B."/>
            <person name="Kohler A."/>
            <person name="Grigoriev I.V."/>
            <person name="Martin F.M."/>
            <person name="Hacquard S."/>
        </authorList>
    </citation>
    <scope>NUCLEOTIDE SEQUENCE [LARGE SCALE GENOMIC DNA]</scope>
    <source>
        <strain evidence="3 4">MPI-CAGE-CH-0241</strain>
    </source>
</reference>
<dbReference type="InterPro" id="IPR036864">
    <property type="entry name" value="Zn2-C6_fun-type_DNA-bd_sf"/>
</dbReference>
<dbReference type="GO" id="GO:0008270">
    <property type="term" value="F:zinc ion binding"/>
    <property type="evidence" value="ECO:0007669"/>
    <property type="project" value="InterPro"/>
</dbReference>
<dbReference type="SMART" id="SM00066">
    <property type="entry name" value="GAL4"/>
    <property type="match status" value="1"/>
</dbReference>
<dbReference type="PANTHER" id="PTHR47784:SF5">
    <property type="entry name" value="STEROL UPTAKE CONTROL PROTEIN 2"/>
    <property type="match status" value="1"/>
</dbReference>